<sequence length="96" mass="10835">MGAVILTITFAAVLQLVAGGLFAGYMVDKLGVIAQQQTESLKMYVDDKDVSTRLYIDQRDRDLYNAMQVQISDERTSMKAYVEKIVALRLSQQEKK</sequence>
<dbReference type="Proteomes" id="UP000310574">
    <property type="component" value="Unassembled WGS sequence"/>
</dbReference>
<reference evidence="1 2" key="1">
    <citation type="submission" date="2019-04" db="EMBL/GenBank/DDBJ databases">
        <title>Draft genome sequence of Pseudomonas sp. M7D1 isolated from rhizosphere of plant the flowery desert.</title>
        <authorList>
            <person name="Poblete-Morales M."/>
            <person name="Plaza N."/>
            <person name="Corsini G."/>
            <person name="Silva E."/>
        </authorList>
    </citation>
    <scope>NUCLEOTIDE SEQUENCE [LARGE SCALE GENOMIC DNA]</scope>
    <source>
        <strain evidence="1 2">M7D1</strain>
    </source>
</reference>
<name>A0AAQ2I374_9PSED</name>
<gene>
    <name evidence="1" type="ORF">E5170_02725</name>
</gene>
<proteinExistence type="predicted"/>
<accession>A0AAQ2I374</accession>
<evidence type="ECO:0000313" key="2">
    <source>
        <dbReference type="Proteomes" id="UP000310574"/>
    </source>
</evidence>
<comment type="caution">
    <text evidence="1">The sequence shown here is derived from an EMBL/GenBank/DDBJ whole genome shotgun (WGS) entry which is preliminary data.</text>
</comment>
<evidence type="ECO:0000313" key="1">
    <source>
        <dbReference type="EMBL" id="THF36378.1"/>
    </source>
</evidence>
<dbReference type="AlphaFoldDB" id="A0AAQ2I374"/>
<dbReference type="EMBL" id="SSBS01000001">
    <property type="protein sequence ID" value="THF36378.1"/>
    <property type="molecule type" value="Genomic_DNA"/>
</dbReference>
<protein>
    <submittedName>
        <fullName evidence="1">Uncharacterized protein</fullName>
    </submittedName>
</protein>
<dbReference type="RefSeq" id="WP_136492087.1">
    <property type="nucleotide sequence ID" value="NZ_SSBS01000001.1"/>
</dbReference>
<organism evidence="1 2">
    <name type="scientific">Pseudomonas atacamensis</name>
    <dbReference type="NCBI Taxonomy" id="2565368"/>
    <lineage>
        <taxon>Bacteria</taxon>
        <taxon>Pseudomonadati</taxon>
        <taxon>Pseudomonadota</taxon>
        <taxon>Gammaproteobacteria</taxon>
        <taxon>Pseudomonadales</taxon>
        <taxon>Pseudomonadaceae</taxon>
        <taxon>Pseudomonas</taxon>
    </lineage>
</organism>